<evidence type="ECO:0000259" key="5">
    <source>
        <dbReference type="Pfam" id="PF02775"/>
    </source>
</evidence>
<dbReference type="GO" id="GO:0005948">
    <property type="term" value="C:acetolactate synthase complex"/>
    <property type="evidence" value="ECO:0007669"/>
    <property type="project" value="TreeGrafter"/>
</dbReference>
<dbReference type="Pfam" id="PF00205">
    <property type="entry name" value="TPP_enzyme_M"/>
    <property type="match status" value="1"/>
</dbReference>
<dbReference type="SUPFAM" id="SSF52467">
    <property type="entry name" value="DHS-like NAD/FAD-binding domain"/>
    <property type="match status" value="1"/>
</dbReference>
<evidence type="ECO:0000313" key="7">
    <source>
        <dbReference type="EMBL" id="MDQ2090509.1"/>
    </source>
</evidence>
<keyword evidence="2 3" id="KW-0786">Thiamine pyrophosphate</keyword>
<dbReference type="GO" id="GO:0009099">
    <property type="term" value="P:L-valine biosynthetic process"/>
    <property type="evidence" value="ECO:0007669"/>
    <property type="project" value="TreeGrafter"/>
</dbReference>
<dbReference type="RefSeq" id="WP_306735788.1">
    <property type="nucleotide sequence ID" value="NZ_JANHAX010000003.1"/>
</dbReference>
<evidence type="ECO:0000256" key="3">
    <source>
        <dbReference type="RuleBase" id="RU362132"/>
    </source>
</evidence>
<dbReference type="Proteomes" id="UP001226762">
    <property type="component" value="Unassembled WGS sequence"/>
</dbReference>
<sequence>MTHTVTAGGAIFGKLKALGVDFVFANSGTDFPPIIEGLIAAQRAGVDLPEPITVPHEHVALGMAHGAWQVTGRAQAVILHTNVGLANGVIGAINAWCDQVPMILMSGRTPVTEKGRFGARTVPIGWGQEMFDQAALIREVTKWDYELRFPEQIGELLDRGWAIANSTPKGPVYLSLPREVLCEEVPARRLDSPSAMAPVETACDPAALARAAALLAGAEAPVIVAQRGAGTAAAFEAFGGFVRDWALPVSQYWANQLILPVGHEMQIGADPGPWLEQADVVLVINALAPWCPDKVRLRDEVTVIQLGPDPLFSRTPVRNFPAHVTLAGETGDTLLALIGAMERQARDDAALAARRQRIAASAQSTRAAVVTAAEQGRGAPMSKDWVALCLGRAIKGRKASVFHELGCPLQPLDLEEHLSYFQEPHSGGLGWGLPAAMGAQLADPERLVFATIGDGSYMFANPTACHQVMERLGLPVIVLVLNNEEWGAVRASAEMTYPDGLSSRANEMPLTSLRPSPDFALTAQASRAWTETVTRGEDLPGALERAIRVRDEVGRQVLLNIAIARD</sequence>
<protein>
    <submittedName>
        <fullName evidence="7">Thiamine pyrophosphate-requiring protein</fullName>
    </submittedName>
</protein>
<dbReference type="InterPro" id="IPR011766">
    <property type="entry name" value="TPP_enzyme_TPP-bd"/>
</dbReference>
<dbReference type="AlphaFoldDB" id="A0AAE3WD98"/>
<accession>A0AAE3WD98</accession>
<dbReference type="GO" id="GO:0000287">
    <property type="term" value="F:magnesium ion binding"/>
    <property type="evidence" value="ECO:0007669"/>
    <property type="project" value="InterPro"/>
</dbReference>
<dbReference type="SUPFAM" id="SSF52518">
    <property type="entry name" value="Thiamin diphosphate-binding fold (THDP-binding)"/>
    <property type="match status" value="2"/>
</dbReference>
<evidence type="ECO:0000259" key="4">
    <source>
        <dbReference type="Pfam" id="PF00205"/>
    </source>
</evidence>
<dbReference type="NCBIfam" id="NF006203">
    <property type="entry name" value="PRK08327.1"/>
    <property type="match status" value="1"/>
</dbReference>
<comment type="similarity">
    <text evidence="1 3">Belongs to the TPP enzyme family.</text>
</comment>
<evidence type="ECO:0000256" key="1">
    <source>
        <dbReference type="ARBA" id="ARBA00007812"/>
    </source>
</evidence>
<dbReference type="Pfam" id="PF02775">
    <property type="entry name" value="TPP_enzyme_C"/>
    <property type="match status" value="1"/>
</dbReference>
<dbReference type="InterPro" id="IPR029061">
    <property type="entry name" value="THDP-binding"/>
</dbReference>
<dbReference type="GO" id="GO:0030976">
    <property type="term" value="F:thiamine pyrophosphate binding"/>
    <property type="evidence" value="ECO:0007669"/>
    <property type="project" value="InterPro"/>
</dbReference>
<dbReference type="Pfam" id="PF02776">
    <property type="entry name" value="TPP_enzyme_N"/>
    <property type="match status" value="1"/>
</dbReference>
<dbReference type="GO" id="GO:0003984">
    <property type="term" value="F:acetolactate synthase activity"/>
    <property type="evidence" value="ECO:0007669"/>
    <property type="project" value="TreeGrafter"/>
</dbReference>
<dbReference type="CDD" id="cd07035">
    <property type="entry name" value="TPP_PYR_POX_like"/>
    <property type="match status" value="1"/>
</dbReference>
<name>A0AAE3WD98_9RHOB</name>
<gene>
    <name evidence="7" type="ORF">NO357_11420</name>
</gene>
<keyword evidence="8" id="KW-1185">Reference proteome</keyword>
<organism evidence="7 8">
    <name type="scientific">Marimonas arenosa</name>
    <dbReference type="NCBI Taxonomy" id="1795305"/>
    <lineage>
        <taxon>Bacteria</taxon>
        <taxon>Pseudomonadati</taxon>
        <taxon>Pseudomonadota</taxon>
        <taxon>Alphaproteobacteria</taxon>
        <taxon>Rhodobacterales</taxon>
        <taxon>Paracoccaceae</taxon>
        <taxon>Marimonas</taxon>
    </lineage>
</organism>
<dbReference type="InterPro" id="IPR012001">
    <property type="entry name" value="Thiamin_PyroP_enz_TPP-bd_dom"/>
</dbReference>
<dbReference type="InterPro" id="IPR045229">
    <property type="entry name" value="TPP_enz"/>
</dbReference>
<evidence type="ECO:0000259" key="6">
    <source>
        <dbReference type="Pfam" id="PF02776"/>
    </source>
</evidence>
<evidence type="ECO:0000313" key="8">
    <source>
        <dbReference type="Proteomes" id="UP001226762"/>
    </source>
</evidence>
<reference evidence="7" key="2">
    <citation type="submission" date="2023-02" db="EMBL/GenBank/DDBJ databases">
        <title>'Rhodoalgimonas zhirmunskyi' gen. nov., isolated from a red alga.</title>
        <authorList>
            <person name="Nedashkovskaya O.I."/>
            <person name="Otstavnykh N.Y."/>
            <person name="Bystritskaya E.P."/>
            <person name="Balabanova L.A."/>
            <person name="Isaeva M.P."/>
        </authorList>
    </citation>
    <scope>NUCLEOTIDE SEQUENCE</scope>
    <source>
        <strain evidence="7">KCTC 52189</strain>
    </source>
</reference>
<proteinExistence type="inferred from homology"/>
<dbReference type="PANTHER" id="PTHR18968">
    <property type="entry name" value="THIAMINE PYROPHOSPHATE ENZYMES"/>
    <property type="match status" value="1"/>
</dbReference>
<dbReference type="InterPro" id="IPR029035">
    <property type="entry name" value="DHS-like_NAD/FAD-binding_dom"/>
</dbReference>
<feature type="domain" description="Thiamine pyrophosphate enzyme central" evidence="4">
    <location>
        <begin position="208"/>
        <end position="337"/>
    </location>
</feature>
<dbReference type="EMBL" id="JANHAX010000003">
    <property type="protein sequence ID" value="MDQ2090509.1"/>
    <property type="molecule type" value="Genomic_DNA"/>
</dbReference>
<dbReference type="PANTHER" id="PTHR18968:SF13">
    <property type="entry name" value="ACETOLACTATE SYNTHASE CATALYTIC SUBUNIT, MITOCHONDRIAL"/>
    <property type="match status" value="1"/>
</dbReference>
<dbReference type="GO" id="GO:0050660">
    <property type="term" value="F:flavin adenine dinucleotide binding"/>
    <property type="evidence" value="ECO:0007669"/>
    <property type="project" value="TreeGrafter"/>
</dbReference>
<feature type="domain" description="Thiamine pyrophosphate enzyme TPP-binding" evidence="5">
    <location>
        <begin position="414"/>
        <end position="552"/>
    </location>
</feature>
<dbReference type="InterPro" id="IPR012000">
    <property type="entry name" value="Thiamin_PyroP_enz_cen_dom"/>
</dbReference>
<dbReference type="GO" id="GO:0009097">
    <property type="term" value="P:isoleucine biosynthetic process"/>
    <property type="evidence" value="ECO:0007669"/>
    <property type="project" value="TreeGrafter"/>
</dbReference>
<comment type="caution">
    <text evidence="7">The sequence shown here is derived from an EMBL/GenBank/DDBJ whole genome shotgun (WGS) entry which is preliminary data.</text>
</comment>
<dbReference type="Gene3D" id="3.40.50.1220">
    <property type="entry name" value="TPP-binding domain"/>
    <property type="match status" value="1"/>
</dbReference>
<evidence type="ECO:0000256" key="2">
    <source>
        <dbReference type="ARBA" id="ARBA00023052"/>
    </source>
</evidence>
<dbReference type="CDD" id="cd02002">
    <property type="entry name" value="TPP_BFDC"/>
    <property type="match status" value="1"/>
</dbReference>
<reference evidence="7" key="1">
    <citation type="submission" date="2022-07" db="EMBL/GenBank/DDBJ databases">
        <authorList>
            <person name="Otstavnykh N."/>
            <person name="Isaeva M."/>
            <person name="Bystritskaya E."/>
        </authorList>
    </citation>
    <scope>NUCLEOTIDE SEQUENCE</scope>
    <source>
        <strain evidence="7">KCTC 52189</strain>
    </source>
</reference>
<feature type="domain" description="Thiamine pyrophosphate enzyme N-terminal TPP-binding" evidence="6">
    <location>
        <begin position="6"/>
        <end position="135"/>
    </location>
</feature>
<dbReference type="Gene3D" id="3.40.50.970">
    <property type="match status" value="2"/>
</dbReference>